<proteinExistence type="predicted"/>
<dbReference type="Gene3D" id="3.40.50.720">
    <property type="entry name" value="NAD(P)-binding Rossmann-like Domain"/>
    <property type="match status" value="1"/>
</dbReference>
<sequence>MAPPTIIVFGATGHVGSAAAIRAQKLGAKVILSVRDLQKPIYGLSLEDEKSSGFERVQADLTQPGTVESAVRSTGAKHAFIYLVRSKEGYLRSTIEALKLAGVEFVVFLSSYTVQGDIRTITPSYLVPYAHAQVEIHLGEVFGSHGYVAIRPGYFNTNAARWASMIREGEVKISYPEVKFDWITPADVGRAAGTVLVQGMHATQGVEPRNSISVYGPKLLSQIEAVGIFSRVLGKDIKVTEQSDEEAVQYMVKAGMPPPLAQQMVTLLAGFELNSKAHEEAVASFQKYAGQLTTLEEWAKANKHITHPRNSRQA</sequence>
<dbReference type="SUPFAM" id="SSF51735">
    <property type="entry name" value="NAD(P)-binding Rossmann-fold domains"/>
    <property type="match status" value="1"/>
</dbReference>
<evidence type="ECO:0000313" key="2">
    <source>
        <dbReference type="EMBL" id="CAH0023356.1"/>
    </source>
</evidence>
<dbReference type="PANTHER" id="PTHR43162:SF1">
    <property type="entry name" value="PRESTALK A DIFFERENTIATION PROTEIN A"/>
    <property type="match status" value="1"/>
</dbReference>
<dbReference type="Proteomes" id="UP000696573">
    <property type="component" value="Unassembled WGS sequence"/>
</dbReference>
<dbReference type="Pfam" id="PF05368">
    <property type="entry name" value="NmrA"/>
    <property type="match status" value="1"/>
</dbReference>
<evidence type="ECO:0000313" key="3">
    <source>
        <dbReference type="Proteomes" id="UP000696573"/>
    </source>
</evidence>
<keyword evidence="3" id="KW-1185">Reference proteome</keyword>
<dbReference type="OrthoDB" id="419598at2759"/>
<dbReference type="PANTHER" id="PTHR43162">
    <property type="match status" value="1"/>
</dbReference>
<dbReference type="InterPro" id="IPR036291">
    <property type="entry name" value="NAD(P)-bd_dom_sf"/>
</dbReference>
<dbReference type="InterPro" id="IPR008030">
    <property type="entry name" value="NmrA-like"/>
</dbReference>
<accession>A0A9N9VHS3</accession>
<dbReference type="InterPro" id="IPR051604">
    <property type="entry name" value="Ergot_Alk_Oxidoreductase"/>
</dbReference>
<evidence type="ECO:0000259" key="1">
    <source>
        <dbReference type="Pfam" id="PF05368"/>
    </source>
</evidence>
<gene>
    <name evidence="2" type="ORF">CRHIZ90672A_00007811</name>
</gene>
<feature type="domain" description="NmrA-like" evidence="1">
    <location>
        <begin position="5"/>
        <end position="298"/>
    </location>
</feature>
<protein>
    <recommendedName>
        <fullName evidence="1">NmrA-like domain-containing protein</fullName>
    </recommendedName>
</protein>
<comment type="caution">
    <text evidence="2">The sequence shown here is derived from an EMBL/GenBank/DDBJ whole genome shotgun (WGS) entry which is preliminary data.</text>
</comment>
<dbReference type="AlphaFoldDB" id="A0A9N9VHS3"/>
<organism evidence="2 3">
    <name type="scientific">Clonostachys rhizophaga</name>
    <dbReference type="NCBI Taxonomy" id="160324"/>
    <lineage>
        <taxon>Eukaryota</taxon>
        <taxon>Fungi</taxon>
        <taxon>Dikarya</taxon>
        <taxon>Ascomycota</taxon>
        <taxon>Pezizomycotina</taxon>
        <taxon>Sordariomycetes</taxon>
        <taxon>Hypocreomycetidae</taxon>
        <taxon>Hypocreales</taxon>
        <taxon>Bionectriaceae</taxon>
        <taxon>Clonostachys</taxon>
    </lineage>
</organism>
<dbReference type="EMBL" id="CABFNQ020000690">
    <property type="protein sequence ID" value="CAH0023356.1"/>
    <property type="molecule type" value="Genomic_DNA"/>
</dbReference>
<reference evidence="2" key="1">
    <citation type="submission" date="2021-10" db="EMBL/GenBank/DDBJ databases">
        <authorList>
            <person name="Piombo E."/>
        </authorList>
    </citation>
    <scope>NUCLEOTIDE SEQUENCE</scope>
</reference>
<name>A0A9N9VHS3_9HYPO</name>